<dbReference type="PATRIC" id="fig|1459.3.peg.5784"/>
<gene>
    <name evidence="2" type="ORF">AF332_26315</name>
</gene>
<protein>
    <recommendedName>
        <fullName evidence="4">DUF4083 domain-containing protein</fullName>
    </recommendedName>
</protein>
<evidence type="ECO:0000313" key="3">
    <source>
        <dbReference type="Proteomes" id="UP000037109"/>
    </source>
</evidence>
<evidence type="ECO:0008006" key="4">
    <source>
        <dbReference type="Google" id="ProtNLM"/>
    </source>
</evidence>
<dbReference type="Proteomes" id="UP000037109">
    <property type="component" value="Unassembled WGS sequence"/>
</dbReference>
<dbReference type="STRING" id="1459.AF332_26315"/>
<reference evidence="3" key="1">
    <citation type="submission" date="2015-07" db="EMBL/GenBank/DDBJ databases">
        <title>Fjat-10036 dsm4.</title>
        <authorList>
            <person name="Liu B."/>
            <person name="Wang J."/>
            <person name="Zhu Y."/>
            <person name="Liu G."/>
            <person name="Chen Q."/>
            <person name="Chen Z."/>
            <person name="Lan J."/>
            <person name="Che J."/>
            <person name="Ge C."/>
            <person name="Shi H."/>
            <person name="Pan Z."/>
            <person name="Liu X."/>
        </authorList>
    </citation>
    <scope>NUCLEOTIDE SEQUENCE [LARGE SCALE GENOMIC DNA]</scope>
    <source>
        <strain evidence="3">DSM 4</strain>
    </source>
</reference>
<feature type="transmembrane region" description="Helical" evidence="1">
    <location>
        <begin position="20"/>
        <end position="40"/>
    </location>
</feature>
<keyword evidence="3" id="KW-1185">Reference proteome</keyword>
<name>A0A0M0GJA8_SPOGL</name>
<dbReference type="RefSeq" id="WP_053437356.1">
    <property type="nucleotide sequence ID" value="NZ_LGUF01000007.1"/>
</dbReference>
<accession>A0A0M0GJA8</accession>
<keyword evidence="1" id="KW-0812">Transmembrane</keyword>
<keyword evidence="1" id="KW-0472">Membrane</keyword>
<evidence type="ECO:0000313" key="2">
    <source>
        <dbReference type="EMBL" id="KON89990.1"/>
    </source>
</evidence>
<evidence type="ECO:0000256" key="1">
    <source>
        <dbReference type="SAM" id="Phobius"/>
    </source>
</evidence>
<organism evidence="2 3">
    <name type="scientific">Sporosarcina globispora</name>
    <name type="common">Bacillus globisporus</name>
    <dbReference type="NCBI Taxonomy" id="1459"/>
    <lineage>
        <taxon>Bacteria</taxon>
        <taxon>Bacillati</taxon>
        <taxon>Bacillota</taxon>
        <taxon>Bacilli</taxon>
        <taxon>Bacillales</taxon>
        <taxon>Caryophanaceae</taxon>
        <taxon>Sporosarcina</taxon>
    </lineage>
</organism>
<comment type="caution">
    <text evidence="2">The sequence shown here is derived from an EMBL/GenBank/DDBJ whole genome shotgun (WGS) entry which is preliminary data.</text>
</comment>
<keyword evidence="1" id="KW-1133">Transmembrane helix</keyword>
<dbReference type="AlphaFoldDB" id="A0A0M0GJA8"/>
<dbReference type="EMBL" id="LGUF01000007">
    <property type="protein sequence ID" value="KON89990.1"/>
    <property type="molecule type" value="Genomic_DNA"/>
</dbReference>
<proteinExistence type="predicted"/>
<dbReference type="OrthoDB" id="2937271at2"/>
<sequence>MIFSTFAQAGFNSGDLLFQLLAFAFLLTVPPIIVILFFVFKRRNDRLKRVEDKLDRLLADREDKGD</sequence>